<dbReference type="SUPFAM" id="SSF48619">
    <property type="entry name" value="Phospholipase A2, PLA2"/>
    <property type="match status" value="1"/>
</dbReference>
<dbReference type="Gene3D" id="1.20.90.10">
    <property type="entry name" value="Phospholipase A2 domain"/>
    <property type="match status" value="1"/>
</dbReference>
<gene>
    <name evidence="2" type="ORF">DFR76_101863</name>
</gene>
<proteinExistence type="predicted"/>
<name>A0A370IF22_9NOCA</name>
<feature type="transmembrane region" description="Helical" evidence="1">
    <location>
        <begin position="209"/>
        <end position="229"/>
    </location>
</feature>
<organism evidence="2 3">
    <name type="scientific">Nocardia pseudobrasiliensis</name>
    <dbReference type="NCBI Taxonomy" id="45979"/>
    <lineage>
        <taxon>Bacteria</taxon>
        <taxon>Bacillati</taxon>
        <taxon>Actinomycetota</taxon>
        <taxon>Actinomycetes</taxon>
        <taxon>Mycobacteriales</taxon>
        <taxon>Nocardiaceae</taxon>
        <taxon>Nocardia</taxon>
    </lineage>
</organism>
<comment type="caution">
    <text evidence="2">The sequence shown here is derived from an EMBL/GenBank/DDBJ whole genome shotgun (WGS) entry which is preliminary data.</text>
</comment>
<keyword evidence="1" id="KW-0812">Transmembrane</keyword>
<keyword evidence="1" id="KW-0472">Membrane</keyword>
<sequence>MSEAVSNPSPSSTERGLLRRLAGAAAVVGLVGASAMAFVPAGAAAAAAVAPAAENADARRVVTELGGVRPWSAVVPGDFAAGAGYRPTVRAGLLVDPAGDCSSPIPLPAEFDIACQAHDLGYDLLRYAERHGQPLGPWARQSIDAALERNMHAACEVRADVFDRAQCNVLATVASTAVDLNSRRQDYAAPMPEYLFGTQLSGSELGAQLFRVLAPAALFLVILAALFAVRRRIDTVRGAK</sequence>
<evidence type="ECO:0000256" key="1">
    <source>
        <dbReference type="SAM" id="Phobius"/>
    </source>
</evidence>
<dbReference type="InterPro" id="IPR036444">
    <property type="entry name" value="PLipase_A2_dom_sf"/>
</dbReference>
<dbReference type="GO" id="GO:0050482">
    <property type="term" value="P:arachidonate secretion"/>
    <property type="evidence" value="ECO:0007669"/>
    <property type="project" value="InterPro"/>
</dbReference>
<dbReference type="STRING" id="1210086.GCA_001613105_00716"/>
<dbReference type="EMBL" id="QQBC01000001">
    <property type="protein sequence ID" value="RDI69325.1"/>
    <property type="molecule type" value="Genomic_DNA"/>
</dbReference>
<keyword evidence="3" id="KW-1185">Reference proteome</keyword>
<dbReference type="GO" id="GO:0006644">
    <property type="term" value="P:phospholipid metabolic process"/>
    <property type="evidence" value="ECO:0007669"/>
    <property type="project" value="InterPro"/>
</dbReference>
<reference evidence="2 3" key="1">
    <citation type="submission" date="2018-07" db="EMBL/GenBank/DDBJ databases">
        <title>Genomic Encyclopedia of Type Strains, Phase IV (KMG-IV): sequencing the most valuable type-strain genomes for metagenomic binning, comparative biology and taxonomic classification.</title>
        <authorList>
            <person name="Goeker M."/>
        </authorList>
    </citation>
    <scope>NUCLEOTIDE SEQUENCE [LARGE SCALE GENOMIC DNA]</scope>
    <source>
        <strain evidence="2 3">DSM 44290</strain>
    </source>
</reference>
<dbReference type="Proteomes" id="UP000254869">
    <property type="component" value="Unassembled WGS sequence"/>
</dbReference>
<dbReference type="RefSeq" id="WP_067991589.1">
    <property type="nucleotide sequence ID" value="NZ_QQBC01000001.1"/>
</dbReference>
<evidence type="ECO:0000313" key="2">
    <source>
        <dbReference type="EMBL" id="RDI69325.1"/>
    </source>
</evidence>
<dbReference type="InterPro" id="IPR006311">
    <property type="entry name" value="TAT_signal"/>
</dbReference>
<accession>A0A370IF22</accession>
<evidence type="ECO:0008006" key="4">
    <source>
        <dbReference type="Google" id="ProtNLM"/>
    </source>
</evidence>
<keyword evidence="1" id="KW-1133">Transmembrane helix</keyword>
<dbReference type="PROSITE" id="PS51318">
    <property type="entry name" value="TAT"/>
    <property type="match status" value="1"/>
</dbReference>
<evidence type="ECO:0000313" key="3">
    <source>
        <dbReference type="Proteomes" id="UP000254869"/>
    </source>
</evidence>
<dbReference type="GO" id="GO:0004623">
    <property type="term" value="F:phospholipase A2 activity"/>
    <property type="evidence" value="ECO:0007669"/>
    <property type="project" value="InterPro"/>
</dbReference>
<dbReference type="AlphaFoldDB" id="A0A370IF22"/>
<protein>
    <recommendedName>
        <fullName evidence="4">Phospholipase A2-like protein</fullName>
    </recommendedName>
</protein>